<dbReference type="Proteomes" id="UP001626549">
    <property type="component" value="Chromosome"/>
</dbReference>
<dbReference type="RefSeq" id="WP_407329349.1">
    <property type="nucleotide sequence ID" value="NZ_CP136865.1"/>
</dbReference>
<protein>
    <recommendedName>
        <fullName evidence="4">Secreted protein</fullName>
    </recommendedName>
</protein>
<accession>A0ABZ0IF10</accession>
<dbReference type="PROSITE" id="PS51257">
    <property type="entry name" value="PROKAR_LIPOPROTEIN"/>
    <property type="match status" value="1"/>
</dbReference>
<dbReference type="EMBL" id="CP136865">
    <property type="protein sequence ID" value="WOJ98139.1"/>
    <property type="molecule type" value="Genomic_DNA"/>
</dbReference>
<name>A0ABZ0IF10_9GAMM</name>
<evidence type="ECO:0000313" key="3">
    <source>
        <dbReference type="Proteomes" id="UP001626549"/>
    </source>
</evidence>
<keyword evidence="3" id="KW-1185">Reference proteome</keyword>
<gene>
    <name evidence="2" type="ORF">R0137_06075</name>
</gene>
<reference evidence="2 3" key="1">
    <citation type="submission" date="2023-10" db="EMBL/GenBank/DDBJ databases">
        <title>Two novel species belonging to the OM43/NOR5 clade.</title>
        <authorList>
            <person name="Park M."/>
        </authorList>
    </citation>
    <scope>NUCLEOTIDE SEQUENCE [LARGE SCALE GENOMIC DNA]</scope>
    <source>
        <strain evidence="2 3">IMCC45268</strain>
    </source>
</reference>
<organism evidence="2 3">
    <name type="scientific">Congregibacter brevis</name>
    <dbReference type="NCBI Taxonomy" id="3081201"/>
    <lineage>
        <taxon>Bacteria</taxon>
        <taxon>Pseudomonadati</taxon>
        <taxon>Pseudomonadota</taxon>
        <taxon>Gammaproteobacteria</taxon>
        <taxon>Cellvibrionales</taxon>
        <taxon>Halieaceae</taxon>
        <taxon>Congregibacter</taxon>
    </lineage>
</organism>
<evidence type="ECO:0000256" key="1">
    <source>
        <dbReference type="SAM" id="SignalP"/>
    </source>
</evidence>
<sequence>MRNSKLFTVVLAAALMLSNIACACVSSAVASESSNSSQTSDHHAASDNPAAGLQCAHQDCGGCDELQDSCATPDYTVVSAERDIRVATLTEINLDSGDLDLIYTGVDPPWYPRTFRVAPPLDSVVVVRPLDTPINRKDQLTE</sequence>
<evidence type="ECO:0000313" key="2">
    <source>
        <dbReference type="EMBL" id="WOJ98139.1"/>
    </source>
</evidence>
<evidence type="ECO:0008006" key="4">
    <source>
        <dbReference type="Google" id="ProtNLM"/>
    </source>
</evidence>
<feature type="chain" id="PRO_5047195764" description="Secreted protein" evidence="1">
    <location>
        <begin position="24"/>
        <end position="142"/>
    </location>
</feature>
<keyword evidence="1" id="KW-0732">Signal</keyword>
<proteinExistence type="predicted"/>
<feature type="signal peptide" evidence="1">
    <location>
        <begin position="1"/>
        <end position="23"/>
    </location>
</feature>